<dbReference type="Proteomes" id="UP000800093">
    <property type="component" value="Unassembled WGS sequence"/>
</dbReference>
<comment type="caution">
    <text evidence="1">The sequence shown here is derived from an EMBL/GenBank/DDBJ whole genome shotgun (WGS) entry which is preliminary data.</text>
</comment>
<accession>A0A9P4MYL2</accession>
<protein>
    <submittedName>
        <fullName evidence="1">Uncharacterized protein</fullName>
    </submittedName>
</protein>
<name>A0A9P4MYL2_9PLEO</name>
<evidence type="ECO:0000313" key="1">
    <source>
        <dbReference type="EMBL" id="KAF2262665.1"/>
    </source>
</evidence>
<evidence type="ECO:0000313" key="2">
    <source>
        <dbReference type="Proteomes" id="UP000800093"/>
    </source>
</evidence>
<sequence>MARLFRAGAAHAGPRETTAGSRSYQQRASTYVEVRDQRDTRQSDDLITEYRTLLALMPSKTRHEETLVSHYGCKIFFKCPALCFLFVVAKLSLHGMGVVAEEKCGQSLAAGHLSLIVNLIRLDIEESPRPALIRHLNPSSSSTICSVRSETFCPRLA</sequence>
<dbReference type="AlphaFoldDB" id="A0A9P4MYL2"/>
<reference evidence="2" key="1">
    <citation type="journal article" date="2020" name="Stud. Mycol.">
        <title>101 Dothideomycetes genomes: A test case for predicting lifestyles and emergence of pathogens.</title>
        <authorList>
            <person name="Haridas S."/>
            <person name="Albert R."/>
            <person name="Binder M."/>
            <person name="Bloem J."/>
            <person name="LaButti K."/>
            <person name="Salamov A."/>
            <person name="Andreopoulos B."/>
            <person name="Baker S."/>
            <person name="Barry K."/>
            <person name="Bills G."/>
            <person name="Bluhm B."/>
            <person name="Cannon C."/>
            <person name="Castanera R."/>
            <person name="Culley D."/>
            <person name="Daum C."/>
            <person name="Ezra D."/>
            <person name="Gonzalez J."/>
            <person name="Henrissat B."/>
            <person name="Kuo A."/>
            <person name="Liang C."/>
            <person name="Lipzen A."/>
            <person name="Lutzoni F."/>
            <person name="Magnuson J."/>
            <person name="Mondo S."/>
            <person name="Nolan M."/>
            <person name="Ohm R."/>
            <person name="Pangilinan J."/>
            <person name="Park H.-J."/>
            <person name="Ramirez L."/>
            <person name="Alfaro M."/>
            <person name="Sun H."/>
            <person name="Tritt A."/>
            <person name="Yoshinaga Y."/>
            <person name="Zwiers L.-H."/>
            <person name="Turgeon B."/>
            <person name="Goodwin S."/>
            <person name="Spatafora J."/>
            <person name="Crous P."/>
            <person name="Grigoriev I."/>
        </authorList>
    </citation>
    <scope>NUCLEOTIDE SEQUENCE [LARGE SCALE GENOMIC DNA]</scope>
    <source>
        <strain evidence="2">CBS 304.66</strain>
    </source>
</reference>
<gene>
    <name evidence="1" type="ORF">CC78DRAFT_314367</name>
</gene>
<proteinExistence type="predicted"/>
<keyword evidence="2" id="KW-1185">Reference proteome</keyword>
<organism evidence="1 2">
    <name type="scientific">Lojkania enalia</name>
    <dbReference type="NCBI Taxonomy" id="147567"/>
    <lineage>
        <taxon>Eukaryota</taxon>
        <taxon>Fungi</taxon>
        <taxon>Dikarya</taxon>
        <taxon>Ascomycota</taxon>
        <taxon>Pezizomycotina</taxon>
        <taxon>Dothideomycetes</taxon>
        <taxon>Pleosporomycetidae</taxon>
        <taxon>Pleosporales</taxon>
        <taxon>Pleosporales incertae sedis</taxon>
        <taxon>Lojkania</taxon>
    </lineage>
</organism>
<dbReference type="EMBL" id="ML986638">
    <property type="protein sequence ID" value="KAF2262665.1"/>
    <property type="molecule type" value="Genomic_DNA"/>
</dbReference>